<protein>
    <submittedName>
        <fullName evidence="2">Uncharacterized protein</fullName>
    </submittedName>
</protein>
<organism evidence="2 3">
    <name type="scientific">Symbiodinium microadriaticum</name>
    <name type="common">Dinoflagellate</name>
    <name type="synonym">Zooxanthella microadriatica</name>
    <dbReference type="NCBI Taxonomy" id="2951"/>
    <lineage>
        <taxon>Eukaryota</taxon>
        <taxon>Sar</taxon>
        <taxon>Alveolata</taxon>
        <taxon>Dinophyceae</taxon>
        <taxon>Suessiales</taxon>
        <taxon>Symbiodiniaceae</taxon>
        <taxon>Symbiodinium</taxon>
    </lineage>
</organism>
<dbReference type="EMBL" id="LSRX01002367">
    <property type="protein sequence ID" value="OLP75625.1"/>
    <property type="molecule type" value="Genomic_DNA"/>
</dbReference>
<proteinExistence type="predicted"/>
<reference evidence="2 3" key="1">
    <citation type="submission" date="2016-02" db="EMBL/GenBank/DDBJ databases">
        <title>Genome analysis of coral dinoflagellate symbionts highlights evolutionary adaptations to a symbiotic lifestyle.</title>
        <authorList>
            <person name="Aranda M."/>
            <person name="Li Y."/>
            <person name="Liew Y.J."/>
            <person name="Baumgarten S."/>
            <person name="Simakov O."/>
            <person name="Wilson M."/>
            <person name="Piel J."/>
            <person name="Ashoor H."/>
            <person name="Bougouffa S."/>
            <person name="Bajic V.B."/>
            <person name="Ryu T."/>
            <person name="Ravasi T."/>
            <person name="Bayer T."/>
            <person name="Micklem G."/>
            <person name="Kim H."/>
            <person name="Bhak J."/>
            <person name="Lajeunesse T.C."/>
            <person name="Voolstra C.R."/>
        </authorList>
    </citation>
    <scope>NUCLEOTIDE SEQUENCE [LARGE SCALE GENOMIC DNA]</scope>
    <source>
        <strain evidence="2 3">CCMP2467</strain>
    </source>
</reference>
<evidence type="ECO:0000313" key="3">
    <source>
        <dbReference type="Proteomes" id="UP000186817"/>
    </source>
</evidence>
<comment type="caution">
    <text evidence="2">The sequence shown here is derived from an EMBL/GenBank/DDBJ whole genome shotgun (WGS) entry which is preliminary data.</text>
</comment>
<name>A0A1Q9BY92_SYMMI</name>
<feature type="region of interest" description="Disordered" evidence="1">
    <location>
        <begin position="70"/>
        <end position="155"/>
    </location>
</feature>
<feature type="compositionally biased region" description="Polar residues" evidence="1">
    <location>
        <begin position="143"/>
        <end position="155"/>
    </location>
</feature>
<gene>
    <name evidence="2" type="ORF">AK812_SmicGene44550</name>
</gene>
<dbReference type="Proteomes" id="UP000186817">
    <property type="component" value="Unassembled WGS sequence"/>
</dbReference>
<sequence>MDSDGDSIAWSSLAGWARGLPEARGELCDPKRWGGKSALLSLLELAKQRKLVHNWDASFVELAAARADAKLAAEKADQATAQSAEGTGPTQEEKIHEARAVSAQQAEKNPQVDPEKREEAKRLAETLQLQELSAARGSDWLASGTSNQGLPRGNT</sequence>
<accession>A0A1Q9BY92</accession>
<keyword evidence="3" id="KW-1185">Reference proteome</keyword>
<evidence type="ECO:0000256" key="1">
    <source>
        <dbReference type="SAM" id="MobiDB-lite"/>
    </source>
</evidence>
<feature type="compositionally biased region" description="Basic and acidic residues" evidence="1">
    <location>
        <begin position="113"/>
        <end position="124"/>
    </location>
</feature>
<dbReference type="AlphaFoldDB" id="A0A1Q9BY92"/>
<evidence type="ECO:0000313" key="2">
    <source>
        <dbReference type="EMBL" id="OLP75625.1"/>
    </source>
</evidence>